<dbReference type="UniPathway" id="UPA00098">
    <property type="reaction ID" value="UER00360"/>
</dbReference>
<dbReference type="PROSITE" id="PS01223">
    <property type="entry name" value="PROA"/>
    <property type="match status" value="1"/>
</dbReference>
<dbReference type="Proteomes" id="UP000248857">
    <property type="component" value="Unassembled WGS sequence"/>
</dbReference>
<dbReference type="InterPro" id="IPR000965">
    <property type="entry name" value="GPR_dom"/>
</dbReference>
<dbReference type="SUPFAM" id="SSF53720">
    <property type="entry name" value="ALDH-like"/>
    <property type="match status" value="1"/>
</dbReference>
<dbReference type="PANTHER" id="PTHR11063:SF8">
    <property type="entry name" value="DELTA-1-PYRROLINE-5-CARBOXYLATE SYNTHASE"/>
    <property type="match status" value="1"/>
</dbReference>
<accession>A0A2W1K2I9</accession>
<dbReference type="PANTHER" id="PTHR11063">
    <property type="entry name" value="GLUTAMATE SEMIALDEHYDE DEHYDROGENASE"/>
    <property type="match status" value="1"/>
</dbReference>
<evidence type="ECO:0000256" key="7">
    <source>
        <dbReference type="HAMAP-Rule" id="MF_00412"/>
    </source>
</evidence>
<proteinExistence type="inferred from homology"/>
<dbReference type="EMBL" id="PQWO01000002">
    <property type="protein sequence ID" value="PZD74551.1"/>
    <property type="molecule type" value="Genomic_DNA"/>
</dbReference>
<evidence type="ECO:0000256" key="6">
    <source>
        <dbReference type="ARBA" id="ARBA00049024"/>
    </source>
</evidence>
<dbReference type="Pfam" id="PF00171">
    <property type="entry name" value="Aldedh"/>
    <property type="match status" value="1"/>
</dbReference>
<dbReference type="PIRSF" id="PIRSF000151">
    <property type="entry name" value="GPR"/>
    <property type="match status" value="1"/>
</dbReference>
<evidence type="ECO:0000256" key="5">
    <source>
        <dbReference type="ARBA" id="ARBA00023002"/>
    </source>
</evidence>
<dbReference type="Gene3D" id="3.40.605.10">
    <property type="entry name" value="Aldehyde Dehydrogenase, Chain A, domain 1"/>
    <property type="match status" value="1"/>
</dbReference>
<evidence type="ECO:0000313" key="10">
    <source>
        <dbReference type="Proteomes" id="UP000248857"/>
    </source>
</evidence>
<comment type="catalytic activity">
    <reaction evidence="6 7">
        <text>L-glutamate 5-semialdehyde + phosphate + NADP(+) = L-glutamyl 5-phosphate + NADPH + H(+)</text>
        <dbReference type="Rhea" id="RHEA:19541"/>
        <dbReference type="ChEBI" id="CHEBI:15378"/>
        <dbReference type="ChEBI" id="CHEBI:43474"/>
        <dbReference type="ChEBI" id="CHEBI:57783"/>
        <dbReference type="ChEBI" id="CHEBI:58066"/>
        <dbReference type="ChEBI" id="CHEBI:58274"/>
        <dbReference type="ChEBI" id="CHEBI:58349"/>
        <dbReference type="EC" id="1.2.1.41"/>
    </reaction>
</comment>
<dbReference type="CDD" id="cd07079">
    <property type="entry name" value="ALDH_F18-19_ProA-GPR"/>
    <property type="match status" value="1"/>
</dbReference>
<evidence type="ECO:0000256" key="1">
    <source>
        <dbReference type="ARBA" id="ARBA00004985"/>
    </source>
</evidence>
<dbReference type="NCBIfam" id="NF001221">
    <property type="entry name" value="PRK00197.1"/>
    <property type="match status" value="1"/>
</dbReference>
<dbReference type="NCBIfam" id="TIGR00407">
    <property type="entry name" value="proA"/>
    <property type="match status" value="1"/>
</dbReference>
<dbReference type="GO" id="GO:0050661">
    <property type="term" value="F:NADP binding"/>
    <property type="evidence" value="ECO:0007669"/>
    <property type="project" value="InterPro"/>
</dbReference>
<dbReference type="GO" id="GO:0055129">
    <property type="term" value="P:L-proline biosynthetic process"/>
    <property type="evidence" value="ECO:0007669"/>
    <property type="project" value="UniProtKB-UniRule"/>
</dbReference>
<name>A0A2W1K2I9_9CYAN</name>
<sequence length="449" mass="47932">MEDQTPTRKNNSYCKRKIVTVLTATLTDVAQQTRAAAQDLAGLSTDLKNQALESIAQALEAATPKILEANAKDCQRAQESGLATALYARLKLDATKLAGAIAGVRSVASLTDPVGSIQLHRELDTGLELKRVSCPLGVLGVIFEARPDAVMQISALAIKSGNGVLLKGGQEAIHSCQALVEAIQTGLAASTVAPEAVALLTSREETLELLNLDQYVNLIIPRGSNSFVRFVQENTRIPVLGHAEGICHLYIDQQANIAQSVDVAVDSKIQYPAACNALETLLVHKDIASDYLPKAVKALQNQGVELRGDAAVRDVIEMDSATDTDWATEYSDLVLSIKVVDGLEDAIAHINTYGSGHTDAIMTTDDQAAATFCSRVDAAGVFHNCSTRFADGFRYGFGAEVGISTQRMPPRGPVGLEGLVTYKYLLQGQGHIVATYAGEDAQSFTHRDL</sequence>
<evidence type="ECO:0000256" key="3">
    <source>
        <dbReference type="ARBA" id="ARBA00022650"/>
    </source>
</evidence>
<feature type="domain" description="Aldehyde dehydrogenase" evidence="8">
    <location>
        <begin position="9"/>
        <end position="302"/>
    </location>
</feature>
<dbReference type="GO" id="GO:0004350">
    <property type="term" value="F:glutamate-5-semialdehyde dehydrogenase activity"/>
    <property type="evidence" value="ECO:0007669"/>
    <property type="project" value="UniProtKB-UniRule"/>
</dbReference>
<reference evidence="9 10" key="1">
    <citation type="journal article" date="2018" name="Sci. Rep.">
        <title>A novel species of the marine cyanobacterium Acaryochloris with a unique pigment content and lifestyle.</title>
        <authorList>
            <person name="Partensky F."/>
            <person name="Six C."/>
            <person name="Ratin M."/>
            <person name="Garczarek L."/>
            <person name="Vaulot D."/>
            <person name="Probert I."/>
            <person name="Calteau A."/>
            <person name="Gourvil P."/>
            <person name="Marie D."/>
            <person name="Grebert T."/>
            <person name="Bouchier C."/>
            <person name="Le Panse S."/>
            <person name="Gachenot M."/>
            <person name="Rodriguez F."/>
            <person name="Garrido J.L."/>
        </authorList>
    </citation>
    <scope>NUCLEOTIDE SEQUENCE [LARGE SCALE GENOMIC DNA]</scope>
    <source>
        <strain evidence="9 10">RCC1774</strain>
    </source>
</reference>
<evidence type="ECO:0000259" key="8">
    <source>
        <dbReference type="Pfam" id="PF00171"/>
    </source>
</evidence>
<gene>
    <name evidence="9" type="primary">proA_2</name>
    <name evidence="7" type="synonym">proA</name>
    <name evidence="9" type="ORF">C1752_00693</name>
</gene>
<dbReference type="EC" id="1.2.1.41" evidence="7"/>
<comment type="subcellular location">
    <subcellularLocation>
        <location evidence="7">Cytoplasm</location>
    </subcellularLocation>
</comment>
<dbReference type="OrthoDB" id="9809970at2"/>
<keyword evidence="10" id="KW-1185">Reference proteome</keyword>
<evidence type="ECO:0000256" key="2">
    <source>
        <dbReference type="ARBA" id="ARBA00022605"/>
    </source>
</evidence>
<organism evidence="9 10">
    <name type="scientific">Acaryochloris thomasi RCC1774</name>
    <dbReference type="NCBI Taxonomy" id="1764569"/>
    <lineage>
        <taxon>Bacteria</taxon>
        <taxon>Bacillati</taxon>
        <taxon>Cyanobacteriota</taxon>
        <taxon>Cyanophyceae</taxon>
        <taxon>Acaryochloridales</taxon>
        <taxon>Acaryochloridaceae</taxon>
        <taxon>Acaryochloris</taxon>
        <taxon>Acaryochloris thomasi</taxon>
    </lineage>
</organism>
<comment type="pathway">
    <text evidence="1 7">Amino-acid biosynthesis; L-proline biosynthesis; L-glutamate 5-semialdehyde from L-glutamate: step 2/2.</text>
</comment>
<keyword evidence="5 7" id="KW-0560">Oxidoreductase</keyword>
<comment type="function">
    <text evidence="7">Catalyzes the NADPH-dependent reduction of L-glutamate 5-phosphate into L-glutamate 5-semialdehyde and phosphate. The product spontaneously undergoes cyclization to form 1-pyrroline-5-carboxylate.</text>
</comment>
<comment type="similarity">
    <text evidence="7">Belongs to the gamma-glutamyl phosphate reductase family.</text>
</comment>
<dbReference type="InterPro" id="IPR016163">
    <property type="entry name" value="Ald_DH_C"/>
</dbReference>
<dbReference type="HAMAP" id="MF_00412">
    <property type="entry name" value="ProA"/>
    <property type="match status" value="1"/>
</dbReference>
<dbReference type="InterPro" id="IPR020593">
    <property type="entry name" value="G-glutamylP_reductase_CS"/>
</dbReference>
<dbReference type="Gene3D" id="3.40.309.10">
    <property type="entry name" value="Aldehyde Dehydrogenase, Chain A, domain 2"/>
    <property type="match status" value="1"/>
</dbReference>
<dbReference type="InterPro" id="IPR016162">
    <property type="entry name" value="Ald_DH_N"/>
</dbReference>
<protein>
    <recommendedName>
        <fullName evidence="7">Gamma-glutamyl phosphate reductase</fullName>
        <shortName evidence="7">GPR</shortName>
        <ecNumber evidence="7">1.2.1.41</ecNumber>
    </recommendedName>
    <alternativeName>
        <fullName evidence="7">Glutamate-5-semialdehyde dehydrogenase</fullName>
    </alternativeName>
    <alternativeName>
        <fullName evidence="7">Glutamyl-gamma-semialdehyde dehydrogenase</fullName>
        <shortName evidence="7">GSA dehydrogenase</shortName>
    </alternativeName>
</protein>
<keyword evidence="4 7" id="KW-0521">NADP</keyword>
<dbReference type="InterPro" id="IPR012134">
    <property type="entry name" value="Glu-5-SA_DH"/>
</dbReference>
<dbReference type="GO" id="GO:0005737">
    <property type="term" value="C:cytoplasm"/>
    <property type="evidence" value="ECO:0007669"/>
    <property type="project" value="UniProtKB-SubCell"/>
</dbReference>
<keyword evidence="3 7" id="KW-0641">Proline biosynthesis</keyword>
<evidence type="ECO:0000256" key="4">
    <source>
        <dbReference type="ARBA" id="ARBA00022857"/>
    </source>
</evidence>
<keyword evidence="7" id="KW-0963">Cytoplasm</keyword>
<dbReference type="FunFam" id="3.40.309.10:FF:000006">
    <property type="entry name" value="Gamma-glutamyl phosphate reductase"/>
    <property type="match status" value="1"/>
</dbReference>
<evidence type="ECO:0000313" key="9">
    <source>
        <dbReference type="EMBL" id="PZD74551.1"/>
    </source>
</evidence>
<keyword evidence="2 7" id="KW-0028">Amino-acid biosynthesis</keyword>
<dbReference type="InterPro" id="IPR016161">
    <property type="entry name" value="Ald_DH/histidinol_DH"/>
</dbReference>
<dbReference type="AlphaFoldDB" id="A0A2W1K2I9"/>
<comment type="caution">
    <text evidence="9">The sequence shown here is derived from an EMBL/GenBank/DDBJ whole genome shotgun (WGS) entry which is preliminary data.</text>
</comment>
<dbReference type="InterPro" id="IPR015590">
    <property type="entry name" value="Aldehyde_DH_dom"/>
</dbReference>